<evidence type="ECO:0000256" key="10">
    <source>
        <dbReference type="HAMAP-Rule" id="MF_00230"/>
    </source>
</evidence>
<dbReference type="SUPFAM" id="SSF52733">
    <property type="entry name" value="Nicotinate mononucleotide:5,6-dimethylbenzimidazole phosphoribosyltransferase (CobT)"/>
    <property type="match status" value="1"/>
</dbReference>
<dbReference type="FunFam" id="3.40.50.10210:FF:000001">
    <property type="entry name" value="Nicotinate-nucleotide--dimethylbenzimidazole phosphoribosyltransferase"/>
    <property type="match status" value="1"/>
</dbReference>
<dbReference type="InParanoid" id="A0A1B1YR19"/>
<dbReference type="STRING" id="1810504.PG2T_02760"/>
<dbReference type="AlphaFoldDB" id="A0A1B1YR19"/>
<keyword evidence="7 10" id="KW-0808">Transferase</keyword>
<keyword evidence="5 10" id="KW-0169">Cobalamin biosynthesis</keyword>
<dbReference type="KEGG" id="gbi:PG2T_02760"/>
<dbReference type="UniPathway" id="UPA00061">
    <property type="reaction ID" value="UER00516"/>
</dbReference>
<evidence type="ECO:0000313" key="12">
    <source>
        <dbReference type="Proteomes" id="UP000092952"/>
    </source>
</evidence>
<keyword evidence="6 10" id="KW-0328">Glycosyltransferase</keyword>
<evidence type="ECO:0000256" key="3">
    <source>
        <dbReference type="ARBA" id="ARBA00011991"/>
    </source>
</evidence>
<keyword evidence="12" id="KW-1185">Reference proteome</keyword>
<dbReference type="PANTHER" id="PTHR43463:SF1">
    <property type="entry name" value="NICOTINATE-NUCLEOTIDE--DIMETHYLBENZIMIDAZOLE PHOSPHORIBOSYLTRANSFERASE"/>
    <property type="match status" value="1"/>
</dbReference>
<comment type="pathway">
    <text evidence="1 10">Nucleoside biosynthesis; alpha-ribazole biosynthesis; alpha-ribazole from 5,6-dimethylbenzimidazole: step 1/2.</text>
</comment>
<dbReference type="Gene3D" id="3.40.50.10210">
    <property type="match status" value="1"/>
</dbReference>
<dbReference type="OrthoDB" id="9781491at2"/>
<evidence type="ECO:0000256" key="9">
    <source>
        <dbReference type="ARBA" id="ARBA00047340"/>
    </source>
</evidence>
<evidence type="ECO:0000256" key="1">
    <source>
        <dbReference type="ARBA" id="ARBA00005049"/>
    </source>
</evidence>
<comment type="function">
    <text evidence="10">Catalyzes the synthesis of alpha-ribazole-5'-phosphate from nicotinate mononucleotide (NAMN) and 5,6-dimethylbenzimidazole (DMB).</text>
</comment>
<dbReference type="NCBIfam" id="NF000996">
    <property type="entry name" value="PRK00105.1"/>
    <property type="match status" value="1"/>
</dbReference>
<dbReference type="InterPro" id="IPR017846">
    <property type="entry name" value="Nict_dMeBzImd_PRibTrfase_bact"/>
</dbReference>
<dbReference type="PANTHER" id="PTHR43463">
    <property type="entry name" value="NICOTINATE-NUCLEOTIDE--DIMETHYLBENZIMIDAZOLE PHOSPHORIBOSYLTRANSFERASE"/>
    <property type="match status" value="1"/>
</dbReference>
<evidence type="ECO:0000256" key="2">
    <source>
        <dbReference type="ARBA" id="ARBA00007110"/>
    </source>
</evidence>
<dbReference type="GO" id="GO:0008939">
    <property type="term" value="F:nicotinate-nucleotide-dimethylbenzimidazole phosphoribosyltransferase activity"/>
    <property type="evidence" value="ECO:0007669"/>
    <property type="project" value="UniProtKB-UniRule"/>
</dbReference>
<dbReference type="CDD" id="cd02439">
    <property type="entry name" value="DMB-PRT_CobT"/>
    <property type="match status" value="1"/>
</dbReference>
<dbReference type="HAMAP" id="MF_00230">
    <property type="entry name" value="CobT"/>
    <property type="match status" value="1"/>
</dbReference>
<dbReference type="Gene3D" id="1.10.1610.10">
    <property type="match status" value="1"/>
</dbReference>
<dbReference type="EMBL" id="CP014671">
    <property type="protein sequence ID" value="ANX03215.1"/>
    <property type="molecule type" value="Genomic_DNA"/>
</dbReference>
<protein>
    <recommendedName>
        <fullName evidence="4 10">Nicotinate-nucleotide--dimethylbenzimidazole phosphoribosyltransferase</fullName>
        <shortName evidence="10">NN:DBI PRT</shortName>
        <ecNumber evidence="3 10">2.4.2.21</ecNumber>
    </recommendedName>
    <alternativeName>
        <fullName evidence="8 10">N(1)-alpha-phosphoribosyltransferase</fullName>
    </alternativeName>
</protein>
<comment type="similarity">
    <text evidence="2 10">Belongs to the CobT family.</text>
</comment>
<evidence type="ECO:0000313" key="11">
    <source>
        <dbReference type="EMBL" id="ANX03215.1"/>
    </source>
</evidence>
<dbReference type="EC" id="2.4.2.21" evidence="3 10"/>
<dbReference type="Pfam" id="PF02277">
    <property type="entry name" value="DBI_PRT"/>
    <property type="match status" value="1"/>
</dbReference>
<dbReference type="InterPro" id="IPR023195">
    <property type="entry name" value="Nict_dMeBzImd_PRibTrfase_N"/>
</dbReference>
<feature type="active site" description="Proton acceptor" evidence="10">
    <location>
        <position position="317"/>
    </location>
</feature>
<evidence type="ECO:0000256" key="4">
    <source>
        <dbReference type="ARBA" id="ARBA00015486"/>
    </source>
</evidence>
<comment type="catalytic activity">
    <reaction evidence="9 10">
        <text>5,6-dimethylbenzimidazole + nicotinate beta-D-ribonucleotide = alpha-ribazole 5'-phosphate + nicotinate + H(+)</text>
        <dbReference type="Rhea" id="RHEA:11196"/>
        <dbReference type="ChEBI" id="CHEBI:15378"/>
        <dbReference type="ChEBI" id="CHEBI:15890"/>
        <dbReference type="ChEBI" id="CHEBI:32544"/>
        <dbReference type="ChEBI" id="CHEBI:57502"/>
        <dbReference type="ChEBI" id="CHEBI:57918"/>
        <dbReference type="EC" id="2.4.2.21"/>
    </reaction>
</comment>
<dbReference type="RefSeq" id="WP_068802721.1">
    <property type="nucleotide sequence ID" value="NZ_CP014671.1"/>
</dbReference>
<name>A0A1B1YR19_9GAMM</name>
<dbReference type="NCBIfam" id="TIGR03160">
    <property type="entry name" value="cobT_DBIPRT"/>
    <property type="match status" value="1"/>
</dbReference>
<evidence type="ECO:0000256" key="5">
    <source>
        <dbReference type="ARBA" id="ARBA00022573"/>
    </source>
</evidence>
<dbReference type="InterPro" id="IPR036087">
    <property type="entry name" value="Nict_dMeBzImd_PRibTrfase_sf"/>
</dbReference>
<dbReference type="FunCoup" id="A0A1B1YR19">
    <property type="interactions" value="116"/>
</dbReference>
<evidence type="ECO:0000256" key="7">
    <source>
        <dbReference type="ARBA" id="ARBA00022679"/>
    </source>
</evidence>
<gene>
    <name evidence="10" type="primary">cobT</name>
    <name evidence="11" type="ORF">PG2T_02760</name>
</gene>
<sequence length="351" mass="35536">MSLDWLHGPCAVPDAATAARAAARQGRLTKPPGSLGRLEALAVQLAAWQGHDQPTLECVQVCVFAGDHGVVAQGVSAFPQAVTAQMLRNFVSGGAAVSVLARQLGAHLEVVNLGTAVDPGPLPELIDARIAPMTTDFTIAPAMTTAQLNAALSAGRDAVARARNAGAQLFIGGEMGIGNTTAAAALACALLGEAPQQLAGPGTGLDASGVRRKAAVIAQALSLHEAHCGEPLEALRRLGGFEIAALTGAAIACAQAGLPLLVDGFIVSAAMLAACRIQPAVRDWLLFGHRSAEPGHDRVLQALDAAPLLALDMRLGEGSGALTALPLLRLACALHGEMATFSEAGVAGSQP</sequence>
<reference evidence="12" key="1">
    <citation type="submission" date="2016-03" db="EMBL/GenBank/DDBJ databases">
        <title>Complete genome sequence of Solimmundus cernigliae, representing a novel lineage of polycyclic aromatic hydrocarbon degraders within the Gammaproteobacteria.</title>
        <authorList>
            <person name="Singleton D.R."/>
            <person name="Dickey A.N."/>
            <person name="Scholl E.H."/>
            <person name="Wright F.A."/>
            <person name="Aitken M.D."/>
        </authorList>
    </citation>
    <scope>NUCLEOTIDE SEQUENCE [LARGE SCALE GENOMIC DNA]</scope>
    <source>
        <strain evidence="12">TR3.2</strain>
    </source>
</reference>
<evidence type="ECO:0000256" key="8">
    <source>
        <dbReference type="ARBA" id="ARBA00030686"/>
    </source>
</evidence>
<evidence type="ECO:0000256" key="6">
    <source>
        <dbReference type="ARBA" id="ARBA00022676"/>
    </source>
</evidence>
<dbReference type="Proteomes" id="UP000092952">
    <property type="component" value="Chromosome"/>
</dbReference>
<dbReference type="InterPro" id="IPR003200">
    <property type="entry name" value="Nict_dMeBzImd_PRibTrfase"/>
</dbReference>
<proteinExistence type="inferred from homology"/>
<accession>A0A1B1YR19</accession>
<dbReference type="GO" id="GO:0009236">
    <property type="term" value="P:cobalamin biosynthetic process"/>
    <property type="evidence" value="ECO:0007669"/>
    <property type="project" value="UniProtKB-UniRule"/>
</dbReference>
<organism evidence="11 12">
    <name type="scientific">Immundisolibacter cernigliae</name>
    <dbReference type="NCBI Taxonomy" id="1810504"/>
    <lineage>
        <taxon>Bacteria</taxon>
        <taxon>Pseudomonadati</taxon>
        <taxon>Pseudomonadota</taxon>
        <taxon>Gammaproteobacteria</taxon>
        <taxon>Immundisolibacterales</taxon>
        <taxon>Immundisolibacteraceae</taxon>
        <taxon>Immundisolibacter</taxon>
    </lineage>
</organism>